<comment type="caution">
    <text evidence="1">The sequence shown here is derived from an EMBL/GenBank/DDBJ whole genome shotgun (WGS) entry which is preliminary data.</text>
</comment>
<dbReference type="InterPro" id="IPR018540">
    <property type="entry name" value="Spo0E-like"/>
</dbReference>
<accession>A0A6I4VT50</accession>
<sequence length="58" mass="6686">MGDACPLKSLEEELERVRKKLHQSVKGEPSRLLDPTVLPISRELDLLIVRYQHLKHGI</sequence>
<keyword evidence="2" id="KW-1185">Reference proteome</keyword>
<dbReference type="Proteomes" id="UP000430692">
    <property type="component" value="Unassembled WGS sequence"/>
</dbReference>
<gene>
    <name evidence="1" type="ORF">GSM42_14570</name>
</gene>
<name>A0A6I4VT50_9BACL</name>
<dbReference type="RefSeq" id="WP_160802272.1">
    <property type="nucleotide sequence ID" value="NZ_WUUL01000010.1"/>
</dbReference>
<protein>
    <submittedName>
        <fullName evidence="1">Spo0E family sporulation regulatory protein-aspartic acid phosphatase</fullName>
    </submittedName>
</protein>
<organism evidence="1 2">
    <name type="scientific">Shimazuella alba</name>
    <dbReference type="NCBI Taxonomy" id="2690964"/>
    <lineage>
        <taxon>Bacteria</taxon>
        <taxon>Bacillati</taxon>
        <taxon>Bacillota</taxon>
        <taxon>Bacilli</taxon>
        <taxon>Bacillales</taxon>
        <taxon>Thermoactinomycetaceae</taxon>
        <taxon>Shimazuella</taxon>
    </lineage>
</organism>
<dbReference type="Pfam" id="PF09388">
    <property type="entry name" value="SpoOE-like"/>
    <property type="match status" value="1"/>
</dbReference>
<dbReference type="GO" id="GO:0043937">
    <property type="term" value="P:regulation of sporulation"/>
    <property type="evidence" value="ECO:0007669"/>
    <property type="project" value="InterPro"/>
</dbReference>
<dbReference type="Gene3D" id="4.10.280.10">
    <property type="entry name" value="Helix-loop-helix DNA-binding domain"/>
    <property type="match status" value="1"/>
</dbReference>
<dbReference type="EMBL" id="WUUL01000010">
    <property type="protein sequence ID" value="MXQ54919.1"/>
    <property type="molecule type" value="Genomic_DNA"/>
</dbReference>
<dbReference type="InterPro" id="IPR036638">
    <property type="entry name" value="HLH_DNA-bd_sf"/>
</dbReference>
<dbReference type="SUPFAM" id="SSF140500">
    <property type="entry name" value="BAS1536-like"/>
    <property type="match status" value="1"/>
</dbReference>
<dbReference type="AlphaFoldDB" id="A0A6I4VT50"/>
<evidence type="ECO:0000313" key="2">
    <source>
        <dbReference type="Proteomes" id="UP000430692"/>
    </source>
</evidence>
<reference evidence="1 2" key="1">
    <citation type="submission" date="2019-12" db="EMBL/GenBank/DDBJ databases">
        <title>Whole-genome analyses of novel actinobacteria.</title>
        <authorList>
            <person name="Sahin N."/>
            <person name="Saygin H."/>
        </authorList>
    </citation>
    <scope>NUCLEOTIDE SEQUENCE [LARGE SCALE GENOMIC DNA]</scope>
    <source>
        <strain evidence="1 2">KC615</strain>
    </source>
</reference>
<proteinExistence type="predicted"/>
<dbReference type="InterPro" id="IPR037208">
    <property type="entry name" value="Spo0E-like_sf"/>
</dbReference>
<dbReference type="GO" id="GO:0046983">
    <property type="term" value="F:protein dimerization activity"/>
    <property type="evidence" value="ECO:0007669"/>
    <property type="project" value="InterPro"/>
</dbReference>
<evidence type="ECO:0000313" key="1">
    <source>
        <dbReference type="EMBL" id="MXQ54919.1"/>
    </source>
</evidence>